<dbReference type="InterPro" id="IPR036388">
    <property type="entry name" value="WH-like_DNA-bd_sf"/>
</dbReference>
<keyword evidence="11 14" id="KW-0234">DNA repair</keyword>
<dbReference type="GO" id="GO:0031573">
    <property type="term" value="P:mitotic intra-S DNA damage checkpoint signaling"/>
    <property type="evidence" value="ECO:0007669"/>
    <property type="project" value="TreeGrafter"/>
</dbReference>
<dbReference type="Gene3D" id="3.40.50.10130">
    <property type="match status" value="1"/>
</dbReference>
<feature type="region of interest" description="Disordered" evidence="15">
    <location>
        <begin position="76"/>
        <end position="115"/>
    </location>
</feature>
<evidence type="ECO:0000256" key="4">
    <source>
        <dbReference type="ARBA" id="ARBA00022722"/>
    </source>
</evidence>
<dbReference type="AlphaFoldDB" id="A0A8K0T5Q7"/>
<feature type="domain" description="ERCC4" evidence="16">
    <location>
        <begin position="261"/>
        <end position="367"/>
    </location>
</feature>
<evidence type="ECO:0000256" key="13">
    <source>
        <dbReference type="ARBA" id="ARBA00023254"/>
    </source>
</evidence>
<dbReference type="InterPro" id="IPR042530">
    <property type="entry name" value="EME1/EME2_C"/>
</dbReference>
<feature type="compositionally biased region" description="Polar residues" evidence="15">
    <location>
        <begin position="212"/>
        <end position="239"/>
    </location>
</feature>
<dbReference type="InterPro" id="IPR047417">
    <property type="entry name" value="WHD_MUS81"/>
</dbReference>
<sequence>MDDSDCANPQLLAWVKEWLDVARERNSKGITTYKHAYDSLKACPITFQHPAELQQLKGFGPKLCERLQDKLKKHCQENGLPMPEHPQARKAARRGADGDADSDPKPAKKPRKPKAYVPAFRSGAYALIMGLSSLDQNADTGMTKAELIELAQPHCDASFTAPSDPTRFYTAWNSMKTLLQKELVYERGRPLRRYALTDEGWAVANRIKDTNESQAGNKENEQVTQRAAPLPQQSTSAAITRSPSLPTFAPIRLPPGSFSVHLLLDVREVRAKTDRDYMQEELAKQGVKPIMRSLELGDAQWIAKCHDPTFLPRHGAEGDELVLDWIVERKRLDDLIGSIKDGRFHEQKFRLKRSEVKKVIYIIEDIAMDPASYQRYEEAVESAIASTQVVNRYFVKRTTKMDETIKYLARMTAMLKRSYEKNHLNVIPTKVLTAQNYSPLLAHLSKTHPGESYYISYPAFASLASKSESMTLRDLFLKMLMSTKGVTGERALEIQKRWKTPYDFVKAFEACGSGEPSKKRKGNVVFNQMGQLVGRKRITKPLSQKIAEVWGDI</sequence>
<name>A0A8K0T5Q7_9HYPO</name>
<dbReference type="Pfam" id="PF02732">
    <property type="entry name" value="ERCC4"/>
    <property type="match status" value="1"/>
</dbReference>
<dbReference type="GO" id="GO:0048257">
    <property type="term" value="F:3'-flap endonuclease activity"/>
    <property type="evidence" value="ECO:0007669"/>
    <property type="project" value="TreeGrafter"/>
</dbReference>
<dbReference type="Proteomes" id="UP000813444">
    <property type="component" value="Unassembled WGS sequence"/>
</dbReference>
<evidence type="ECO:0000256" key="12">
    <source>
        <dbReference type="ARBA" id="ARBA00023242"/>
    </source>
</evidence>
<dbReference type="InterPro" id="IPR027421">
    <property type="entry name" value="DNA_pol_lamdba_lyase_dom_sf"/>
</dbReference>
<comment type="subcellular location">
    <subcellularLocation>
        <location evidence="2 14">Nucleus</location>
    </subcellularLocation>
</comment>
<evidence type="ECO:0000256" key="11">
    <source>
        <dbReference type="ARBA" id="ARBA00023204"/>
    </source>
</evidence>
<dbReference type="SUPFAM" id="SSF47802">
    <property type="entry name" value="DNA polymerase beta, N-terminal domain-like"/>
    <property type="match status" value="1"/>
</dbReference>
<dbReference type="Gene3D" id="1.10.150.110">
    <property type="entry name" value="DNA polymerase beta, N-terminal domain-like"/>
    <property type="match status" value="1"/>
</dbReference>
<comment type="subunit">
    <text evidence="14">Interacts with EME1.</text>
</comment>
<proteinExistence type="inferred from homology"/>
<evidence type="ECO:0000313" key="18">
    <source>
        <dbReference type="Proteomes" id="UP000813444"/>
    </source>
</evidence>
<dbReference type="Pfam" id="PF21136">
    <property type="entry name" value="WHD_MUS81"/>
    <property type="match status" value="1"/>
</dbReference>
<evidence type="ECO:0000256" key="14">
    <source>
        <dbReference type="RuleBase" id="RU369042"/>
    </source>
</evidence>
<dbReference type="GO" id="GO:0008821">
    <property type="term" value="F:crossover junction DNA endonuclease activity"/>
    <property type="evidence" value="ECO:0007669"/>
    <property type="project" value="UniProtKB-UniRule"/>
</dbReference>
<dbReference type="Pfam" id="PF14716">
    <property type="entry name" value="HHH_8"/>
    <property type="match status" value="1"/>
</dbReference>
<dbReference type="EC" id="3.1.22.-" evidence="14"/>
<evidence type="ECO:0000256" key="5">
    <source>
        <dbReference type="ARBA" id="ARBA00022723"/>
    </source>
</evidence>
<dbReference type="CDD" id="cd21036">
    <property type="entry name" value="WH_MUS81"/>
    <property type="match status" value="1"/>
</dbReference>
<dbReference type="GO" id="GO:0031297">
    <property type="term" value="P:replication fork processing"/>
    <property type="evidence" value="ECO:0007669"/>
    <property type="project" value="UniProtKB-ARBA"/>
</dbReference>
<keyword evidence="4 14" id="KW-0540">Nuclease</keyword>
<keyword evidence="18" id="KW-1185">Reference proteome</keyword>
<dbReference type="InterPro" id="IPR010996">
    <property type="entry name" value="HHH_MUS81"/>
</dbReference>
<evidence type="ECO:0000256" key="6">
    <source>
        <dbReference type="ARBA" id="ARBA00022759"/>
    </source>
</evidence>
<comment type="similarity">
    <text evidence="3 14">Belongs to the XPF family.</text>
</comment>
<dbReference type="PANTHER" id="PTHR13451:SF0">
    <property type="entry name" value="CROSSOVER JUNCTION ENDONUCLEASE MUS81"/>
    <property type="match status" value="1"/>
</dbReference>
<keyword evidence="13" id="KW-0469">Meiosis</keyword>
<dbReference type="SUPFAM" id="SSF52980">
    <property type="entry name" value="Restriction endonuclease-like"/>
    <property type="match status" value="1"/>
</dbReference>
<keyword evidence="8 14" id="KW-0378">Hydrolase</keyword>
<protein>
    <recommendedName>
        <fullName evidence="14">Crossover junction endonuclease MUS81</fullName>
        <ecNumber evidence="14">3.1.22.-</ecNumber>
    </recommendedName>
</protein>
<dbReference type="Gene3D" id="1.10.150.670">
    <property type="entry name" value="Crossover junction endonuclease EME1, DNA-binding domain"/>
    <property type="match status" value="1"/>
</dbReference>
<dbReference type="GO" id="GO:0046872">
    <property type="term" value="F:metal ion binding"/>
    <property type="evidence" value="ECO:0007669"/>
    <property type="project" value="UniProtKB-UniRule"/>
</dbReference>
<comment type="caution">
    <text evidence="17">The sequence shown here is derived from an EMBL/GenBank/DDBJ whole genome shotgun (WGS) entry which is preliminary data.</text>
</comment>
<dbReference type="SMART" id="SM00891">
    <property type="entry name" value="ERCC4"/>
    <property type="match status" value="1"/>
</dbReference>
<evidence type="ECO:0000259" key="16">
    <source>
        <dbReference type="SMART" id="SM00891"/>
    </source>
</evidence>
<dbReference type="GO" id="GO:0000712">
    <property type="term" value="P:resolution of meiotic recombination intermediates"/>
    <property type="evidence" value="ECO:0007669"/>
    <property type="project" value="TreeGrafter"/>
</dbReference>
<dbReference type="FunFam" id="1.10.10.10:FF:000307">
    <property type="entry name" value="Crossover junction endonuclease MUS81"/>
    <property type="match status" value="1"/>
</dbReference>
<dbReference type="EMBL" id="JAGPNK010000002">
    <property type="protein sequence ID" value="KAH7326637.1"/>
    <property type="molecule type" value="Genomic_DNA"/>
</dbReference>
<dbReference type="GO" id="GO:0005634">
    <property type="term" value="C:nucleus"/>
    <property type="evidence" value="ECO:0007669"/>
    <property type="project" value="UniProtKB-SubCell"/>
</dbReference>
<dbReference type="GO" id="GO:0006308">
    <property type="term" value="P:DNA catabolic process"/>
    <property type="evidence" value="ECO:0007669"/>
    <property type="project" value="UniProtKB-UniRule"/>
</dbReference>
<keyword evidence="9 14" id="KW-0460">Magnesium</keyword>
<dbReference type="FunFam" id="1.10.150.110:FF:000001">
    <property type="entry name" value="Putative Crossover junction endonuclease MUS81"/>
    <property type="match status" value="1"/>
</dbReference>
<dbReference type="OrthoDB" id="5963188at2759"/>
<dbReference type="CDD" id="cd20074">
    <property type="entry name" value="XPF_nuclease_Mus81"/>
    <property type="match status" value="1"/>
</dbReference>
<keyword evidence="7 14" id="KW-0227">DNA damage</keyword>
<dbReference type="PANTHER" id="PTHR13451">
    <property type="entry name" value="CLASS II CROSSOVER JUNCTION ENDONUCLEASE MUS81"/>
    <property type="match status" value="1"/>
</dbReference>
<comment type="function">
    <text evidence="14">Interacts with EME1 to form a DNA structure-specific endonuclease with substrate preference for branched DNA structures with a 5'-end at the branch nick. Typical substrates include 3'-flap structures, D-loops, replication forks and nicked Holliday junctions. May be required in mitosis for the processing of stalled or collapsed replication fork intermediates. May be required in meiosis for the repair of meiosis-specific double strand breaks subsequent to single-end invasion (SEI).</text>
</comment>
<evidence type="ECO:0000256" key="15">
    <source>
        <dbReference type="SAM" id="MobiDB-lite"/>
    </source>
</evidence>
<keyword evidence="6 14" id="KW-0255">Endonuclease</keyword>
<dbReference type="InterPro" id="IPR047416">
    <property type="entry name" value="XPF_nuclease_Mus81"/>
</dbReference>
<accession>A0A8K0T5Q7</accession>
<dbReference type="GO" id="GO:0048476">
    <property type="term" value="C:Holliday junction resolvase complex"/>
    <property type="evidence" value="ECO:0007669"/>
    <property type="project" value="UniProtKB-UniRule"/>
</dbReference>
<evidence type="ECO:0000256" key="1">
    <source>
        <dbReference type="ARBA" id="ARBA00001946"/>
    </source>
</evidence>
<dbReference type="GO" id="GO:0000727">
    <property type="term" value="P:double-strand break repair via break-induced replication"/>
    <property type="evidence" value="ECO:0007669"/>
    <property type="project" value="UniProtKB-UniRule"/>
</dbReference>
<comment type="cofactor">
    <cofactor evidence="1 14">
        <name>Mg(2+)</name>
        <dbReference type="ChEBI" id="CHEBI:18420"/>
    </cofactor>
</comment>
<reference evidence="17" key="1">
    <citation type="journal article" date="2021" name="Nat. Commun.">
        <title>Genetic determinants of endophytism in the Arabidopsis root mycobiome.</title>
        <authorList>
            <person name="Mesny F."/>
            <person name="Miyauchi S."/>
            <person name="Thiergart T."/>
            <person name="Pickel B."/>
            <person name="Atanasova L."/>
            <person name="Karlsson M."/>
            <person name="Huettel B."/>
            <person name="Barry K.W."/>
            <person name="Haridas S."/>
            <person name="Chen C."/>
            <person name="Bauer D."/>
            <person name="Andreopoulos W."/>
            <person name="Pangilinan J."/>
            <person name="LaButti K."/>
            <person name="Riley R."/>
            <person name="Lipzen A."/>
            <person name="Clum A."/>
            <person name="Drula E."/>
            <person name="Henrissat B."/>
            <person name="Kohler A."/>
            <person name="Grigoriev I.V."/>
            <person name="Martin F.M."/>
            <person name="Hacquard S."/>
        </authorList>
    </citation>
    <scope>NUCLEOTIDE SEQUENCE</scope>
    <source>
        <strain evidence="17">MPI-CAGE-CH-0235</strain>
    </source>
</reference>
<evidence type="ECO:0000256" key="9">
    <source>
        <dbReference type="ARBA" id="ARBA00022842"/>
    </source>
</evidence>
<evidence type="ECO:0000256" key="8">
    <source>
        <dbReference type="ARBA" id="ARBA00022801"/>
    </source>
</evidence>
<dbReference type="InterPro" id="IPR011335">
    <property type="entry name" value="Restrct_endonuc-II-like"/>
</dbReference>
<gene>
    <name evidence="17" type="ORF">B0I35DRAFT_347762</name>
</gene>
<evidence type="ECO:0000313" key="17">
    <source>
        <dbReference type="EMBL" id="KAH7326637.1"/>
    </source>
</evidence>
<keyword evidence="5 14" id="KW-0479">Metal-binding</keyword>
<dbReference type="InterPro" id="IPR033309">
    <property type="entry name" value="Mus81"/>
</dbReference>
<dbReference type="FunFam" id="3.40.50.10130:FF:000003">
    <property type="entry name" value="Crossover junction endonuclease MUS81"/>
    <property type="match status" value="1"/>
</dbReference>
<dbReference type="InterPro" id="IPR006166">
    <property type="entry name" value="ERCC4_domain"/>
</dbReference>
<evidence type="ECO:0000256" key="10">
    <source>
        <dbReference type="ARBA" id="ARBA00023172"/>
    </source>
</evidence>
<evidence type="ECO:0000256" key="2">
    <source>
        <dbReference type="ARBA" id="ARBA00004123"/>
    </source>
</evidence>
<feature type="region of interest" description="Disordered" evidence="15">
    <location>
        <begin position="207"/>
        <end position="239"/>
    </location>
</feature>
<dbReference type="Gene3D" id="1.10.10.10">
    <property type="entry name" value="Winged helix-like DNA-binding domain superfamily/Winged helix DNA-binding domain"/>
    <property type="match status" value="1"/>
</dbReference>
<organism evidence="17 18">
    <name type="scientific">Stachybotrys elegans</name>
    <dbReference type="NCBI Taxonomy" id="80388"/>
    <lineage>
        <taxon>Eukaryota</taxon>
        <taxon>Fungi</taxon>
        <taxon>Dikarya</taxon>
        <taxon>Ascomycota</taxon>
        <taxon>Pezizomycotina</taxon>
        <taxon>Sordariomycetes</taxon>
        <taxon>Hypocreomycetidae</taxon>
        <taxon>Hypocreales</taxon>
        <taxon>Stachybotryaceae</taxon>
        <taxon>Stachybotrys</taxon>
    </lineage>
</organism>
<dbReference type="GO" id="GO:0003677">
    <property type="term" value="F:DNA binding"/>
    <property type="evidence" value="ECO:0007669"/>
    <property type="project" value="UniProtKB-UniRule"/>
</dbReference>
<evidence type="ECO:0000256" key="7">
    <source>
        <dbReference type="ARBA" id="ARBA00022763"/>
    </source>
</evidence>
<keyword evidence="12 14" id="KW-0539">Nucleus</keyword>
<evidence type="ECO:0000256" key="3">
    <source>
        <dbReference type="ARBA" id="ARBA00010015"/>
    </source>
</evidence>
<feature type="compositionally biased region" description="Basic and acidic residues" evidence="15">
    <location>
        <begin position="94"/>
        <end position="106"/>
    </location>
</feature>
<keyword evidence="10 14" id="KW-0233">DNA recombination</keyword>